<sequence>MKVKPPVLRFEGTDSVTLNYDVAGGTTQIDDGKVKPLPAGLSIQLTTRLSNVSGTVDSANQFTEDKDSNGRPASIKPPKYKVVLNPAQRQAAQCVFIDMTNVTASVKPQPGSTQMAEREAKALNATCDQIRFYFQNAKETKYYLAGVSNAYASEKDAHVLRPVSFNFSIVGAETNEAALCMWIEVSGGARNGAEQSGASSVTFHPKEHDRNPLPVGSTASVILSHDIIWSQFLKVRLLFCTQCALV</sequence>
<dbReference type="EMBL" id="JAPMSZ010000012">
    <property type="protein sequence ID" value="KAJ5081531.1"/>
    <property type="molecule type" value="Genomic_DNA"/>
</dbReference>
<reference evidence="1" key="1">
    <citation type="submission" date="2022-11" db="EMBL/GenBank/DDBJ databases">
        <authorList>
            <person name="Petersen C."/>
        </authorList>
    </citation>
    <scope>NUCLEOTIDE SEQUENCE</scope>
    <source>
        <strain evidence="1">IBT 34128</strain>
    </source>
</reference>
<gene>
    <name evidence="1" type="ORF">NUU61_009795</name>
</gene>
<keyword evidence="2" id="KW-1185">Reference proteome</keyword>
<evidence type="ECO:0000313" key="2">
    <source>
        <dbReference type="Proteomes" id="UP001141434"/>
    </source>
</evidence>
<dbReference type="GeneID" id="81399489"/>
<dbReference type="OrthoDB" id="5083627at2759"/>
<comment type="caution">
    <text evidence="1">The sequence shown here is derived from an EMBL/GenBank/DDBJ whole genome shotgun (WGS) entry which is preliminary data.</text>
</comment>
<dbReference type="AlphaFoldDB" id="A0A9W9EGU2"/>
<protein>
    <submittedName>
        <fullName evidence="1">Uncharacterized protein</fullName>
    </submittedName>
</protein>
<reference evidence="1" key="2">
    <citation type="journal article" date="2023" name="IMA Fungus">
        <title>Comparative genomic study of the Penicillium genus elucidates a diverse pangenome and 15 lateral gene transfer events.</title>
        <authorList>
            <person name="Petersen C."/>
            <person name="Sorensen T."/>
            <person name="Nielsen M.R."/>
            <person name="Sondergaard T.E."/>
            <person name="Sorensen J.L."/>
            <person name="Fitzpatrick D.A."/>
            <person name="Frisvad J.C."/>
            <person name="Nielsen K.L."/>
        </authorList>
    </citation>
    <scope>NUCLEOTIDE SEQUENCE</scope>
    <source>
        <strain evidence="1">IBT 34128</strain>
    </source>
</reference>
<organism evidence="1 2">
    <name type="scientific">Penicillium alfredii</name>
    <dbReference type="NCBI Taxonomy" id="1506179"/>
    <lineage>
        <taxon>Eukaryota</taxon>
        <taxon>Fungi</taxon>
        <taxon>Dikarya</taxon>
        <taxon>Ascomycota</taxon>
        <taxon>Pezizomycotina</taxon>
        <taxon>Eurotiomycetes</taxon>
        <taxon>Eurotiomycetidae</taxon>
        <taxon>Eurotiales</taxon>
        <taxon>Aspergillaceae</taxon>
        <taxon>Penicillium</taxon>
    </lineage>
</organism>
<accession>A0A9W9EGU2</accession>
<evidence type="ECO:0000313" key="1">
    <source>
        <dbReference type="EMBL" id="KAJ5081531.1"/>
    </source>
</evidence>
<dbReference type="Proteomes" id="UP001141434">
    <property type="component" value="Unassembled WGS sequence"/>
</dbReference>
<proteinExistence type="predicted"/>
<dbReference type="RefSeq" id="XP_056506818.1">
    <property type="nucleotide sequence ID" value="XM_056660320.1"/>
</dbReference>
<name>A0A9W9EGU2_9EURO</name>